<protein>
    <recommendedName>
        <fullName evidence="2">Flagellar hook-length control protein-like C-terminal domain-containing protein</fullName>
    </recommendedName>
</protein>
<organism evidence="3 4">
    <name type="scientific">Oceanobacillus zhaokaii</name>
    <dbReference type="NCBI Taxonomy" id="2052660"/>
    <lineage>
        <taxon>Bacteria</taxon>
        <taxon>Bacillati</taxon>
        <taxon>Bacillota</taxon>
        <taxon>Bacilli</taxon>
        <taxon>Bacillales</taxon>
        <taxon>Bacillaceae</taxon>
        <taxon>Oceanobacillus</taxon>
    </lineage>
</organism>
<evidence type="ECO:0000259" key="2">
    <source>
        <dbReference type="Pfam" id="PF02120"/>
    </source>
</evidence>
<evidence type="ECO:0000313" key="4">
    <source>
        <dbReference type="Proteomes" id="UP000253908"/>
    </source>
</evidence>
<dbReference type="Pfam" id="PF02120">
    <property type="entry name" value="Flg_hook"/>
    <property type="match status" value="1"/>
</dbReference>
<dbReference type="EMBL" id="CP024848">
    <property type="protein sequence ID" value="AXI09086.1"/>
    <property type="molecule type" value="Genomic_DNA"/>
</dbReference>
<feature type="domain" description="Flagellar hook-length control protein-like C-terminal" evidence="2">
    <location>
        <begin position="542"/>
        <end position="607"/>
    </location>
</feature>
<gene>
    <name evidence="3" type="ORF">CUC15_09185</name>
</gene>
<dbReference type="KEGG" id="ocn:CUC15_09185"/>
<evidence type="ECO:0000256" key="1">
    <source>
        <dbReference type="SAM" id="MobiDB-lite"/>
    </source>
</evidence>
<dbReference type="Proteomes" id="UP000253908">
    <property type="component" value="Chromosome"/>
</dbReference>
<dbReference type="CDD" id="cd17470">
    <property type="entry name" value="T3SS_Flik_C"/>
    <property type="match status" value="1"/>
</dbReference>
<dbReference type="Gene3D" id="3.30.750.140">
    <property type="match status" value="1"/>
</dbReference>
<name>A0A345PGF6_9BACI</name>
<feature type="region of interest" description="Disordered" evidence="1">
    <location>
        <begin position="613"/>
        <end position="663"/>
    </location>
</feature>
<accession>A0A345PGF6</accession>
<dbReference type="AlphaFoldDB" id="A0A345PGF6"/>
<evidence type="ECO:0000313" key="3">
    <source>
        <dbReference type="EMBL" id="AXI09086.1"/>
    </source>
</evidence>
<dbReference type="InterPro" id="IPR038610">
    <property type="entry name" value="FliK-like_C_sf"/>
</dbReference>
<keyword evidence="4" id="KW-1185">Reference proteome</keyword>
<dbReference type="RefSeq" id="WP_114916379.1">
    <property type="nucleotide sequence ID" value="NZ_CP024848.1"/>
</dbReference>
<sequence>MNALDMIFRNKQSANNLTEHNSGNTSNNLSSFKNVLINERKIPQYELPQNLANTGEDKMMNLSSIEHELLMEEYVTEPLSNMLKNETAVNHLDIDQEHANVEIASMFGSNKNDLASMMGIQSIERLKAVRSTKDFGIESDSVRLSNDEVESKVRKSIDLNISIDESLSKLNQPNSQDESKLISIDLMDVHIPPYTLDKLENALSEITTSTQDFGVENTGVRMWGNDEVSRTMNMGIESLVTDEQLNYNTLGNLHELRKLLEQLKMHSNETGSEININLVVNELQKYFPQTSGFNESTITSIQAEIQSNASEPLLHSEPLVDRIIEIIEQSELATEKPKQYVETPRTIATNFINGAQLSQNLNEGIDSHSSVVQEQLTRVYTDAQSLLSQVQNEKDLSKIAPKLLELLQQWSALEKQDIKSSNHSATQSILKSEESREQLIWKGLVEVFQKRQDVAAKQMYNMNSNVTTQDVVKWLGKSLENQSQPERVLTQTVEFMPAASLQKLEQYAIHINRSQTSDMQSTAQQVMEQFETIVKSSKFLTMPNGTSQFSITLNPNNLGEMRLRLTQIDGEMTLKIIVTSQATKEILESSMNQLKHMFTPNQVVIEKQESIMQQNSEQMKESKDQQMNQKEENESSYQEQHEQRYPDEESETQFRELLLNEKV</sequence>
<reference evidence="4" key="1">
    <citation type="submission" date="2017-11" db="EMBL/GenBank/DDBJ databases">
        <authorList>
            <person name="Zhu W."/>
        </authorList>
    </citation>
    <scope>NUCLEOTIDE SEQUENCE [LARGE SCALE GENOMIC DNA]</scope>
    <source>
        <strain evidence="4">160</strain>
    </source>
</reference>
<feature type="compositionally biased region" description="Basic and acidic residues" evidence="1">
    <location>
        <begin position="618"/>
        <end position="663"/>
    </location>
</feature>
<dbReference type="OrthoDB" id="2968951at2"/>
<proteinExistence type="predicted"/>
<dbReference type="InterPro" id="IPR021136">
    <property type="entry name" value="Flagellar_hook_control-like_C"/>
</dbReference>